<dbReference type="GO" id="GO:0006508">
    <property type="term" value="P:proteolysis"/>
    <property type="evidence" value="ECO:0007669"/>
    <property type="project" value="UniProtKB-KW"/>
</dbReference>
<dbReference type="InterPro" id="IPR000064">
    <property type="entry name" value="NLP_P60_dom"/>
</dbReference>
<dbReference type="PROSITE" id="PS51935">
    <property type="entry name" value="NLPC_P60"/>
    <property type="match status" value="1"/>
</dbReference>
<dbReference type="InterPro" id="IPR051794">
    <property type="entry name" value="PG_Endopeptidase_C40"/>
</dbReference>
<dbReference type="Pfam" id="PF00877">
    <property type="entry name" value="NLPC_P60"/>
    <property type="match status" value="1"/>
</dbReference>
<evidence type="ECO:0000313" key="6">
    <source>
        <dbReference type="EMBL" id="AKE40668.1"/>
    </source>
</evidence>
<dbReference type="GO" id="GO:0008234">
    <property type="term" value="F:cysteine-type peptidase activity"/>
    <property type="evidence" value="ECO:0007669"/>
    <property type="project" value="UniProtKB-KW"/>
</dbReference>
<dbReference type="PANTHER" id="PTHR47359:SF3">
    <property type="entry name" value="NLP_P60 DOMAIN-CONTAINING PROTEIN-RELATED"/>
    <property type="match status" value="1"/>
</dbReference>
<dbReference type="STRING" id="35755.UL82_02215"/>
<keyword evidence="8" id="KW-1185">Reference proteome</keyword>
<dbReference type="Gene3D" id="3.90.1720.10">
    <property type="entry name" value="endopeptidase domain like (from Nostoc punctiforme)"/>
    <property type="match status" value="1"/>
</dbReference>
<keyword evidence="3 6" id="KW-0378">Hydrolase</keyword>
<evidence type="ECO:0000256" key="1">
    <source>
        <dbReference type="ARBA" id="ARBA00007074"/>
    </source>
</evidence>
<protein>
    <submittedName>
        <fullName evidence="6">Cell wall-associated hydrolase, invasion-associated protein</fullName>
    </submittedName>
    <submittedName>
        <fullName evidence="7">NlpC/P60 family protein</fullName>
        <ecNumber evidence="7">3.4.-.-</ecNumber>
    </submittedName>
</protein>
<gene>
    <name evidence="7" type="ORF">NCTC949_00249</name>
    <name evidence="6" type="ORF">UL82_02215</name>
</gene>
<dbReference type="EMBL" id="CP011312">
    <property type="protein sequence ID" value="AKE40668.1"/>
    <property type="molecule type" value="Genomic_DNA"/>
</dbReference>
<feature type="domain" description="NlpC/P60" evidence="5">
    <location>
        <begin position="185"/>
        <end position="297"/>
    </location>
</feature>
<sequence>MIDILHGLESIQSLVPGTSFPALPHYPDISLIRDLAAQFNVETQLFDVNQALLADAHSVEKLLPEAISELRLAGEELVQLGSELLTHAIKIAPAILHPDPSISARAQMELATLPQTFVETALIRIDVAEQRLMPAISRLEEIASTRDPDIETHIERLLPIHATRNTQPDYLPDNSTSAPVDHDDIARGKAAVAAAKSQLGAPYKWGGTTPDGFDCSGFTQWAWRNAGVELPRLAEHQNVGTQISRDQLIEGDLLVWDGHVAMYAGNGQIIEAGNPVSLNPLRESNLGMNFFGYYRPH</sequence>
<keyword evidence="4" id="KW-0788">Thiol protease</keyword>
<evidence type="ECO:0000256" key="2">
    <source>
        <dbReference type="ARBA" id="ARBA00022670"/>
    </source>
</evidence>
<dbReference type="RefSeq" id="WP_052735845.1">
    <property type="nucleotide sequence ID" value="NZ_CP011312.1"/>
</dbReference>
<evidence type="ECO:0000256" key="3">
    <source>
        <dbReference type="ARBA" id="ARBA00022801"/>
    </source>
</evidence>
<reference evidence="6 8" key="1">
    <citation type="journal article" date="2015" name="Genome Announc.">
        <title>Complete Genome Sequence of Corynebacterium kutscheri DSM 20755, a Corynebacterial Type Strain with Remarkably Low G+C Content of Chromosomal DNA.</title>
        <authorList>
            <person name="Ruckert C."/>
            <person name="Albersmeier A."/>
            <person name="Winkler A."/>
            <person name="Tauch A."/>
        </authorList>
    </citation>
    <scope>NUCLEOTIDE SEQUENCE [LARGE SCALE GENOMIC DNA]</scope>
    <source>
        <strain evidence="6 8">DSM 20755</strain>
    </source>
</reference>
<dbReference type="SUPFAM" id="SSF54001">
    <property type="entry name" value="Cysteine proteinases"/>
    <property type="match status" value="1"/>
</dbReference>
<dbReference type="EC" id="3.4.-.-" evidence="7"/>
<keyword evidence="2" id="KW-0645">Protease</keyword>
<organism evidence="6 8">
    <name type="scientific">Corynebacterium kutscheri</name>
    <dbReference type="NCBI Taxonomy" id="35755"/>
    <lineage>
        <taxon>Bacteria</taxon>
        <taxon>Bacillati</taxon>
        <taxon>Actinomycetota</taxon>
        <taxon>Actinomycetes</taxon>
        <taxon>Mycobacteriales</taxon>
        <taxon>Corynebacteriaceae</taxon>
        <taxon>Corynebacterium</taxon>
    </lineage>
</organism>
<dbReference type="AlphaFoldDB" id="A0A0F6R0V3"/>
<evidence type="ECO:0000313" key="7">
    <source>
        <dbReference type="EMBL" id="VEH04743.1"/>
    </source>
</evidence>
<proteinExistence type="inferred from homology"/>
<name>A0A0F6R0V3_9CORY</name>
<dbReference type="InterPro" id="IPR038765">
    <property type="entry name" value="Papain-like_cys_pep_sf"/>
</dbReference>
<accession>A0A0F6R0V3</accession>
<comment type="similarity">
    <text evidence="1">Belongs to the peptidase C40 family.</text>
</comment>
<evidence type="ECO:0000259" key="5">
    <source>
        <dbReference type="PROSITE" id="PS51935"/>
    </source>
</evidence>
<reference evidence="7 9" key="2">
    <citation type="submission" date="2018-12" db="EMBL/GenBank/DDBJ databases">
        <authorList>
            <consortium name="Pathogen Informatics"/>
        </authorList>
    </citation>
    <scope>NUCLEOTIDE SEQUENCE [LARGE SCALE GENOMIC DNA]</scope>
    <source>
        <strain evidence="7 9">NCTC949</strain>
    </source>
</reference>
<dbReference type="KEGG" id="cku:UL82_02215"/>
<dbReference type="PANTHER" id="PTHR47359">
    <property type="entry name" value="PEPTIDOGLYCAN DL-ENDOPEPTIDASE CWLO"/>
    <property type="match status" value="1"/>
</dbReference>
<dbReference type="Proteomes" id="UP000271380">
    <property type="component" value="Chromosome"/>
</dbReference>
<evidence type="ECO:0000256" key="4">
    <source>
        <dbReference type="ARBA" id="ARBA00022807"/>
    </source>
</evidence>
<dbReference type="OrthoDB" id="5177647at2"/>
<dbReference type="EMBL" id="LR134377">
    <property type="protein sequence ID" value="VEH04743.1"/>
    <property type="molecule type" value="Genomic_DNA"/>
</dbReference>
<evidence type="ECO:0000313" key="8">
    <source>
        <dbReference type="Proteomes" id="UP000033457"/>
    </source>
</evidence>
<dbReference type="Proteomes" id="UP000033457">
    <property type="component" value="Chromosome"/>
</dbReference>
<dbReference type="HOGENOM" id="CLU_060749_0_0_11"/>
<evidence type="ECO:0000313" key="9">
    <source>
        <dbReference type="Proteomes" id="UP000271380"/>
    </source>
</evidence>